<dbReference type="EMBL" id="CATZBU010000005">
    <property type="protein sequence ID" value="CAJ0793629.1"/>
    <property type="molecule type" value="Genomic_DNA"/>
</dbReference>
<keyword evidence="3" id="KW-1185">Reference proteome</keyword>
<proteinExistence type="predicted"/>
<evidence type="ECO:0008006" key="4">
    <source>
        <dbReference type="Google" id="ProtNLM"/>
    </source>
</evidence>
<accession>A0ABN9IY06</accession>
<reference evidence="2 3" key="1">
    <citation type="submission" date="2023-07" db="EMBL/GenBank/DDBJ databases">
        <authorList>
            <person name="Peeters C."/>
        </authorList>
    </citation>
    <scope>NUCLEOTIDE SEQUENCE [LARGE SCALE GENOMIC DNA]</scope>
    <source>
        <strain evidence="2 3">LMG 19083</strain>
    </source>
</reference>
<gene>
    <name evidence="2" type="ORF">LMG19083_02462</name>
</gene>
<protein>
    <recommendedName>
        <fullName evidence="4">Lipoprotein</fullName>
    </recommendedName>
</protein>
<feature type="signal peptide" evidence="1">
    <location>
        <begin position="1"/>
        <end position="18"/>
    </location>
</feature>
<comment type="caution">
    <text evidence="2">The sequence shown here is derived from an EMBL/GenBank/DDBJ whole genome shotgun (WGS) entry which is preliminary data.</text>
</comment>
<dbReference type="PROSITE" id="PS51257">
    <property type="entry name" value="PROKAR_LIPOPROTEIN"/>
    <property type="match status" value="1"/>
</dbReference>
<evidence type="ECO:0000313" key="2">
    <source>
        <dbReference type="EMBL" id="CAJ0793629.1"/>
    </source>
</evidence>
<name>A0ABN9IY06_9RALS</name>
<dbReference type="RefSeq" id="WP_316665982.1">
    <property type="nucleotide sequence ID" value="NZ_CATZBU010000005.1"/>
</dbReference>
<keyword evidence="1" id="KW-0732">Signal</keyword>
<evidence type="ECO:0000313" key="3">
    <source>
        <dbReference type="Proteomes" id="UP001189813"/>
    </source>
</evidence>
<dbReference type="Proteomes" id="UP001189813">
    <property type="component" value="Unassembled WGS sequence"/>
</dbReference>
<feature type="chain" id="PRO_5046453240" description="Lipoprotein" evidence="1">
    <location>
        <begin position="19"/>
        <end position="173"/>
    </location>
</feature>
<organism evidence="2 3">
    <name type="scientific">Ralstonia psammae</name>
    <dbReference type="NCBI Taxonomy" id="3058598"/>
    <lineage>
        <taxon>Bacteria</taxon>
        <taxon>Pseudomonadati</taxon>
        <taxon>Pseudomonadota</taxon>
        <taxon>Betaproteobacteria</taxon>
        <taxon>Burkholderiales</taxon>
        <taxon>Burkholderiaceae</taxon>
        <taxon>Ralstonia</taxon>
    </lineage>
</organism>
<sequence>MHRFLFLTLLLISAACSATPPTSTHVGYFSNQKTTATTGDPHSEGYAVDLYREGSHVFGKFYVSTGIEAPSGPIYNAKIDLSAHTVTFGAKLSTGFEFTRDSGPQGRPARDVFEFHGKISRSTLEGRLIHKSGYDPTSDIRSEHVLLRRVNINMPSVDYAEWLKESANAPVDW</sequence>
<evidence type="ECO:0000256" key="1">
    <source>
        <dbReference type="SAM" id="SignalP"/>
    </source>
</evidence>